<evidence type="ECO:0000256" key="2">
    <source>
        <dbReference type="SAM" id="MobiDB-lite"/>
    </source>
</evidence>
<dbReference type="InterPro" id="IPR015267">
    <property type="entry name" value="PPP4R2"/>
</dbReference>
<dbReference type="Pfam" id="PF09184">
    <property type="entry name" value="PPP4R2"/>
    <property type="match status" value="1"/>
</dbReference>
<proteinExistence type="inferred from homology"/>
<organism evidence="3 4">
    <name type="scientific">Penicillium ucsense</name>
    <dbReference type="NCBI Taxonomy" id="2839758"/>
    <lineage>
        <taxon>Eukaryota</taxon>
        <taxon>Fungi</taxon>
        <taxon>Dikarya</taxon>
        <taxon>Ascomycota</taxon>
        <taxon>Pezizomycotina</taxon>
        <taxon>Eurotiomycetes</taxon>
        <taxon>Eurotiomycetidae</taxon>
        <taxon>Eurotiales</taxon>
        <taxon>Aspergillaceae</taxon>
        <taxon>Penicillium</taxon>
    </lineage>
</organism>
<dbReference type="GO" id="GO:0005634">
    <property type="term" value="C:nucleus"/>
    <property type="evidence" value="ECO:0007669"/>
    <property type="project" value="TreeGrafter"/>
</dbReference>
<keyword evidence="4" id="KW-1185">Reference proteome</keyword>
<sequence length="382" mass="40419">MPLDEEALTVLANGGSVDPEKWKRMVQPLLERLDYNIHNVFPMLREPPSSHAPPQPPQPVLYPPPESSNKENDVPGSIQPDEQQRVVTESVPLNDPISSSQSVSEPLEAIGTETTGTLPPPLALLLRSIRSSIQTFFTEKPPHTVQRLAELILHPSAHYKSLPAYLRAVDRVISVTSGADVFPLSASNNTKEQANGITPNSLNSAGAFSTADYASALGSDESLGGALLTPIPWLSGTSFVAEDGVMLGDHTTTVPPSQEIEISEAPVAEGVDVPRPGMASSPTEPSEDVPHARGPSVLGVEDLGLQDGKGVEMELIAQEEHDGASNTSPVEKTPTEGGTGATDQDGDISLDDDTPKDEVKSNENSTGATEGNNEPSQVEDSQ</sequence>
<feature type="compositionally biased region" description="Polar residues" evidence="2">
    <location>
        <begin position="362"/>
        <end position="382"/>
    </location>
</feature>
<accession>A0A8J8W518</accession>
<evidence type="ECO:0008006" key="5">
    <source>
        <dbReference type="Google" id="ProtNLM"/>
    </source>
</evidence>
<dbReference type="PANTHER" id="PTHR16487:SF0">
    <property type="entry name" value="PROTEIN PHOSPHATASE 4 REGULATORY SUBUNIT 2-RELATED"/>
    <property type="match status" value="1"/>
</dbReference>
<evidence type="ECO:0000313" key="4">
    <source>
        <dbReference type="Proteomes" id="UP000631181"/>
    </source>
</evidence>
<feature type="compositionally biased region" description="Acidic residues" evidence="2">
    <location>
        <begin position="344"/>
        <end position="355"/>
    </location>
</feature>
<dbReference type="OrthoDB" id="341898at2759"/>
<dbReference type="GO" id="GO:0019888">
    <property type="term" value="F:protein phosphatase regulator activity"/>
    <property type="evidence" value="ECO:0007669"/>
    <property type="project" value="InterPro"/>
</dbReference>
<protein>
    <recommendedName>
        <fullName evidence="5">Protein phosphatase 4 core regulatory subunit R2</fullName>
    </recommendedName>
</protein>
<dbReference type="EMBL" id="WIWV01000060">
    <property type="protein sequence ID" value="KAF7715422.1"/>
    <property type="molecule type" value="Genomic_DNA"/>
</dbReference>
<dbReference type="GO" id="GO:0005737">
    <property type="term" value="C:cytoplasm"/>
    <property type="evidence" value="ECO:0007669"/>
    <property type="project" value="TreeGrafter"/>
</dbReference>
<reference evidence="3" key="1">
    <citation type="journal article" date="2020" name="Front. Microbiol.">
        <title>Gene regulatory networks of Penicillium echinulatum 2HH and Penicillium oxalicum 114-2 inferred by a computational biology approach.</title>
        <authorList>
            <person name="Lenz A.R."/>
            <person name="Galan-Vasquez E."/>
            <person name="Balbinot E."/>
            <person name="De Abreu F.P."/>
            <person name="De Oliveira N.S."/>
            <person name="Da Rosa L.O."/>
            <person name="De Avila E Silva S."/>
            <person name="Camassola M."/>
            <person name="Dillon A.J.P."/>
            <person name="Perez-Rueda E."/>
        </authorList>
    </citation>
    <scope>NUCLEOTIDE SEQUENCE</scope>
    <source>
        <strain evidence="3">S1M29</strain>
    </source>
</reference>
<feature type="region of interest" description="Disordered" evidence="2">
    <location>
        <begin position="250"/>
        <end position="302"/>
    </location>
</feature>
<feature type="compositionally biased region" description="Pro residues" evidence="2">
    <location>
        <begin position="50"/>
        <end position="66"/>
    </location>
</feature>
<feature type="region of interest" description="Disordered" evidence="2">
    <location>
        <begin position="316"/>
        <end position="382"/>
    </location>
</feature>
<feature type="region of interest" description="Disordered" evidence="2">
    <location>
        <begin position="46"/>
        <end position="78"/>
    </location>
</feature>
<dbReference type="Proteomes" id="UP000631181">
    <property type="component" value="Unassembled WGS sequence"/>
</dbReference>
<name>A0A8J8W518_9EURO</name>
<comment type="caution">
    <text evidence="3">The sequence shown here is derived from an EMBL/GenBank/DDBJ whole genome shotgun (WGS) entry which is preliminary data.</text>
</comment>
<evidence type="ECO:0000313" key="3">
    <source>
        <dbReference type="EMBL" id="KAF7715422.1"/>
    </source>
</evidence>
<dbReference type="AlphaFoldDB" id="A0A8J8W518"/>
<gene>
    <name evidence="3" type="ORF">PECM_007065</name>
</gene>
<evidence type="ECO:0000256" key="1">
    <source>
        <dbReference type="ARBA" id="ARBA00009207"/>
    </source>
</evidence>
<dbReference type="PANTHER" id="PTHR16487">
    <property type="entry name" value="PPP4R2-RELATED PROTEIN"/>
    <property type="match status" value="1"/>
</dbReference>
<comment type="similarity">
    <text evidence="1">Belongs to the PPP4R2 family.</text>
</comment>
<dbReference type="GO" id="GO:0030289">
    <property type="term" value="C:protein phosphatase 4 complex"/>
    <property type="evidence" value="ECO:0007669"/>
    <property type="project" value="InterPro"/>
</dbReference>